<organism evidence="1 2">
    <name type="scientific">Paraburkholderia dioscoreae</name>
    <dbReference type="NCBI Taxonomy" id="2604047"/>
    <lineage>
        <taxon>Bacteria</taxon>
        <taxon>Pseudomonadati</taxon>
        <taxon>Pseudomonadota</taxon>
        <taxon>Betaproteobacteria</taxon>
        <taxon>Burkholderiales</taxon>
        <taxon>Burkholderiaceae</taxon>
        <taxon>Paraburkholderia</taxon>
    </lineage>
</organism>
<dbReference type="SUPFAM" id="SSF56801">
    <property type="entry name" value="Acetyl-CoA synthetase-like"/>
    <property type="match status" value="1"/>
</dbReference>
<evidence type="ECO:0000313" key="2">
    <source>
        <dbReference type="Proteomes" id="UP000325811"/>
    </source>
</evidence>
<proteinExistence type="predicted"/>
<dbReference type="AlphaFoldDB" id="A0A5Q4YXG7"/>
<protein>
    <recommendedName>
        <fullName evidence="3">Long-chain-fatty-acid--CoA ligase</fullName>
    </recommendedName>
</protein>
<sequence>MQQPLVASLLMFFDDRVAKWWKPDAVVFVESVPLGAMGKVLKNQSRDQCGDYYQSA</sequence>
<dbReference type="Proteomes" id="UP000325811">
    <property type="component" value="Chromosome II"/>
</dbReference>
<evidence type="ECO:0008006" key="3">
    <source>
        <dbReference type="Google" id="ProtNLM"/>
    </source>
</evidence>
<name>A0A5Q4YXG7_9BURK</name>
<dbReference type="Gene3D" id="3.30.300.30">
    <property type="match status" value="1"/>
</dbReference>
<gene>
    <name evidence="1" type="ORF">PDMSB3_1034</name>
</gene>
<reference evidence="1 2" key="1">
    <citation type="submission" date="2019-08" db="EMBL/GenBank/DDBJ databases">
        <authorList>
            <person name="Herpell B J."/>
        </authorList>
    </citation>
    <scope>NUCLEOTIDE SEQUENCE [LARGE SCALE GENOMIC DNA]</scope>
    <source>
        <strain evidence="2">Msb3</strain>
    </source>
</reference>
<evidence type="ECO:0000313" key="1">
    <source>
        <dbReference type="EMBL" id="VVD32332.1"/>
    </source>
</evidence>
<dbReference type="InterPro" id="IPR045851">
    <property type="entry name" value="AMP-bd_C_sf"/>
</dbReference>
<dbReference type="RefSeq" id="WP_157187690.1">
    <property type="nucleotide sequence ID" value="NZ_LR699554.1"/>
</dbReference>
<keyword evidence="2" id="KW-1185">Reference proteome</keyword>
<dbReference type="EMBL" id="LR699554">
    <property type="protein sequence ID" value="VVD32332.1"/>
    <property type="molecule type" value="Genomic_DNA"/>
</dbReference>
<dbReference type="KEGG" id="pdio:PDMSB3_1034.1"/>
<accession>A0A5Q4YXG7</accession>